<dbReference type="SUPFAM" id="SSF53067">
    <property type="entry name" value="Actin-like ATPase domain"/>
    <property type="match status" value="2"/>
</dbReference>
<dbReference type="CDD" id="cd24053">
    <property type="entry name" value="ASKHA_NBD_EcPPX-GppA-like"/>
    <property type="match status" value="1"/>
</dbReference>
<dbReference type="FunFam" id="3.30.420.40:FF:000023">
    <property type="entry name" value="Guanosine-5'-triphosphate,3'-diphosphate pyrophosphatase"/>
    <property type="match status" value="1"/>
</dbReference>
<dbReference type="PANTHER" id="PTHR30005:SF0">
    <property type="entry name" value="RETROGRADE REGULATION PROTEIN 2"/>
    <property type="match status" value="1"/>
</dbReference>
<evidence type="ECO:0000259" key="7">
    <source>
        <dbReference type="Pfam" id="PF21447"/>
    </source>
</evidence>
<dbReference type="NCBIfam" id="TIGR03706">
    <property type="entry name" value="exo_poly_only"/>
    <property type="match status" value="1"/>
</dbReference>
<dbReference type="SUPFAM" id="SSF109604">
    <property type="entry name" value="HD-domain/PDEase-like"/>
    <property type="match status" value="1"/>
</dbReference>
<feature type="domain" description="Ppx/GppA phosphatase C-terminal" evidence="7">
    <location>
        <begin position="311"/>
        <end position="492"/>
    </location>
</feature>
<dbReference type="Pfam" id="PF21447">
    <property type="entry name" value="Ppx-GppA_III"/>
    <property type="match status" value="1"/>
</dbReference>
<dbReference type="InterPro" id="IPR030673">
    <property type="entry name" value="PyroPPase_GppA_Ppx"/>
</dbReference>
<dbReference type="Gene3D" id="3.30.420.150">
    <property type="entry name" value="Exopolyphosphatase. Domain 2"/>
    <property type="match status" value="1"/>
</dbReference>
<evidence type="ECO:0000256" key="5">
    <source>
        <dbReference type="ARBA" id="ARBA00047607"/>
    </source>
</evidence>
<dbReference type="Proteomes" id="UP000196138">
    <property type="component" value="Chromosome"/>
</dbReference>
<dbReference type="KEGG" id="cser:CCO03_06080"/>
<dbReference type="PIRSF" id="PIRSF001267">
    <property type="entry name" value="Pyrophosphatase_GppA_Ppx"/>
    <property type="match status" value="1"/>
</dbReference>
<gene>
    <name evidence="8" type="ORF">CCO03_06080</name>
</gene>
<dbReference type="EMBL" id="CP021455">
    <property type="protein sequence ID" value="ARU06688.1"/>
    <property type="molecule type" value="Genomic_DNA"/>
</dbReference>
<evidence type="ECO:0000256" key="1">
    <source>
        <dbReference type="ARBA" id="ARBA00007125"/>
    </source>
</evidence>
<reference evidence="8 9" key="1">
    <citation type="submission" date="2017-05" db="EMBL/GenBank/DDBJ databases">
        <authorList>
            <person name="Song R."/>
            <person name="Chenine A.L."/>
            <person name="Ruprecht R.M."/>
        </authorList>
    </citation>
    <scope>NUCLEOTIDE SEQUENCE [LARGE SCALE GENOMIC DNA]</scope>
    <source>
        <strain evidence="8 9">DSM 26136</strain>
    </source>
</reference>
<dbReference type="RefSeq" id="WP_087284275.1">
    <property type="nucleotide sequence ID" value="NZ_CP021455.1"/>
</dbReference>
<dbReference type="InterPro" id="IPR003695">
    <property type="entry name" value="Ppx_GppA_N"/>
</dbReference>
<dbReference type="InterPro" id="IPR043129">
    <property type="entry name" value="ATPase_NBD"/>
</dbReference>
<dbReference type="PANTHER" id="PTHR30005">
    <property type="entry name" value="EXOPOLYPHOSPHATASE"/>
    <property type="match status" value="1"/>
</dbReference>
<comment type="similarity">
    <text evidence="1">Belongs to the GppA/Ppx family.</text>
</comment>
<dbReference type="AlphaFoldDB" id="A0A1Y0ET26"/>
<sequence length="509" mass="55927">MDNGTRLAAVDMGSNSFRLEIGRLDRGQVHRTDYVKETVRLGAGLTNAKALTPEAMERGWACLARFAERLAGFPRAQVRAVATQTLREATNRDEFVTQAEKILGFPIEVIPGREEARLIYIGAARLLPQSNERRLVIDIGGRSTELIIGRAYSPKQTESFKAGSVSWTQRFFPEGELTRKAFDAADMAAKALLADVPQLYAKDSWDCAYGSSGTIGAVAETLVNAGQSTGGITRAGLDWLRDRLIKAGQAEALNLPGIRDDRKPIIAGGLAVLSALVDLLDIDTLYPAQGALRQGVLYDLIDREHDATDMRTATVYRVAEQFGVDAAQARRVTNTAMHLFDSVQARAKADVPTLTADELALGRKELERAAWLHEVGTAISHSGYHKHGAYILRNADAAGFATPELSRISELVLSQRGKLQRTDMIGNWASPLWVQQLACMRLAVILCHARRDPVLGGISLRCRTKNAARLVLTVPRAWAQQWPLSSHLLDEEAQMWARSPWQLVLETES</sequence>
<dbReference type="Pfam" id="PF02541">
    <property type="entry name" value="Ppx-GppA"/>
    <property type="match status" value="1"/>
</dbReference>
<dbReference type="InterPro" id="IPR048950">
    <property type="entry name" value="Ppx_GppA_C"/>
</dbReference>
<comment type="catalytic activity">
    <reaction evidence="5">
        <text>[phosphate](n) + H2O = [phosphate](n-1) + phosphate + H(+)</text>
        <dbReference type="Rhea" id="RHEA:21528"/>
        <dbReference type="Rhea" id="RHEA-COMP:9859"/>
        <dbReference type="Rhea" id="RHEA-COMP:14279"/>
        <dbReference type="ChEBI" id="CHEBI:15377"/>
        <dbReference type="ChEBI" id="CHEBI:15378"/>
        <dbReference type="ChEBI" id="CHEBI:16838"/>
        <dbReference type="ChEBI" id="CHEBI:43474"/>
        <dbReference type="EC" id="3.6.1.11"/>
    </reaction>
</comment>
<keyword evidence="4" id="KW-0378">Hydrolase</keyword>
<dbReference type="InterPro" id="IPR050273">
    <property type="entry name" value="GppA/Ppx_hydrolase"/>
</dbReference>
<evidence type="ECO:0000259" key="6">
    <source>
        <dbReference type="Pfam" id="PF02541"/>
    </source>
</evidence>
<dbReference type="Gene3D" id="3.30.420.40">
    <property type="match status" value="1"/>
</dbReference>
<feature type="domain" description="Ppx/GppA phosphatase N-terminal" evidence="6">
    <location>
        <begin position="35"/>
        <end position="303"/>
    </location>
</feature>
<dbReference type="GO" id="GO:0004309">
    <property type="term" value="F:exopolyphosphatase activity"/>
    <property type="evidence" value="ECO:0007669"/>
    <property type="project" value="UniProtKB-EC"/>
</dbReference>
<dbReference type="OrthoDB" id="9793035at2"/>
<evidence type="ECO:0000256" key="2">
    <source>
        <dbReference type="ARBA" id="ARBA00012451"/>
    </source>
</evidence>
<organism evidence="8 9">
    <name type="scientific">Comamonas serinivorans</name>
    <dbReference type="NCBI Taxonomy" id="1082851"/>
    <lineage>
        <taxon>Bacteria</taxon>
        <taxon>Pseudomonadati</taxon>
        <taxon>Pseudomonadota</taxon>
        <taxon>Betaproteobacteria</taxon>
        <taxon>Burkholderiales</taxon>
        <taxon>Comamonadaceae</taxon>
        <taxon>Comamonas</taxon>
    </lineage>
</organism>
<evidence type="ECO:0000313" key="8">
    <source>
        <dbReference type="EMBL" id="ARU06688.1"/>
    </source>
</evidence>
<dbReference type="EC" id="3.6.1.11" evidence="2"/>
<dbReference type="GO" id="GO:0006793">
    <property type="term" value="P:phosphorus metabolic process"/>
    <property type="evidence" value="ECO:0007669"/>
    <property type="project" value="InterPro"/>
</dbReference>
<evidence type="ECO:0000313" key="9">
    <source>
        <dbReference type="Proteomes" id="UP000196138"/>
    </source>
</evidence>
<proteinExistence type="inferred from homology"/>
<protein>
    <recommendedName>
        <fullName evidence="3">Exopolyphosphatase</fullName>
        <ecNumber evidence="2">3.6.1.11</ecNumber>
    </recommendedName>
</protein>
<accession>A0A1Y0ET26</accession>
<evidence type="ECO:0000256" key="3">
    <source>
        <dbReference type="ARBA" id="ARBA00020416"/>
    </source>
</evidence>
<name>A0A1Y0ET26_9BURK</name>
<dbReference type="Gene3D" id="1.10.3210.10">
    <property type="entry name" value="Hypothetical protein af1432"/>
    <property type="match status" value="1"/>
</dbReference>
<evidence type="ECO:0000256" key="4">
    <source>
        <dbReference type="ARBA" id="ARBA00022801"/>
    </source>
</evidence>
<keyword evidence="9" id="KW-1185">Reference proteome</keyword>
<dbReference type="InterPro" id="IPR022371">
    <property type="entry name" value="Exopolyphosphatase"/>
</dbReference>